<name>A0A2P2R0H9_RHIMU</name>
<reference evidence="2" key="1">
    <citation type="submission" date="2018-02" db="EMBL/GenBank/DDBJ databases">
        <title>Rhizophora mucronata_Transcriptome.</title>
        <authorList>
            <person name="Meera S.P."/>
            <person name="Sreeshan A."/>
            <person name="Augustine A."/>
        </authorList>
    </citation>
    <scope>NUCLEOTIDE SEQUENCE</scope>
    <source>
        <tissue evidence="2">Leaf</tissue>
    </source>
</reference>
<keyword evidence="1" id="KW-1133">Transmembrane helix</keyword>
<evidence type="ECO:0000313" key="2">
    <source>
        <dbReference type="EMBL" id="MBX72654.1"/>
    </source>
</evidence>
<keyword evidence="1" id="KW-0472">Membrane</keyword>
<feature type="transmembrane region" description="Helical" evidence="1">
    <location>
        <begin position="17"/>
        <end position="39"/>
    </location>
</feature>
<proteinExistence type="predicted"/>
<accession>A0A2P2R0H9</accession>
<organism evidence="2">
    <name type="scientific">Rhizophora mucronata</name>
    <name type="common">Asiatic mangrove</name>
    <dbReference type="NCBI Taxonomy" id="61149"/>
    <lineage>
        <taxon>Eukaryota</taxon>
        <taxon>Viridiplantae</taxon>
        <taxon>Streptophyta</taxon>
        <taxon>Embryophyta</taxon>
        <taxon>Tracheophyta</taxon>
        <taxon>Spermatophyta</taxon>
        <taxon>Magnoliopsida</taxon>
        <taxon>eudicotyledons</taxon>
        <taxon>Gunneridae</taxon>
        <taxon>Pentapetalae</taxon>
        <taxon>rosids</taxon>
        <taxon>fabids</taxon>
        <taxon>Malpighiales</taxon>
        <taxon>Rhizophoraceae</taxon>
        <taxon>Rhizophora</taxon>
    </lineage>
</organism>
<evidence type="ECO:0000256" key="1">
    <source>
        <dbReference type="SAM" id="Phobius"/>
    </source>
</evidence>
<keyword evidence="1" id="KW-0812">Transmembrane</keyword>
<dbReference type="EMBL" id="GGEC01092170">
    <property type="protein sequence ID" value="MBX72654.1"/>
    <property type="molecule type" value="Transcribed_RNA"/>
</dbReference>
<sequence length="52" mass="5745">MRKGPCSVNGSNNLIEITWQILFQAATGISMFTFNGIIFPPEDKNLRSSDAI</sequence>
<protein>
    <submittedName>
        <fullName evidence="2">Uncharacterized protein</fullName>
    </submittedName>
</protein>
<dbReference type="AlphaFoldDB" id="A0A2P2R0H9"/>